<keyword evidence="7" id="KW-0732">Signal</keyword>
<dbReference type="InterPro" id="IPR036398">
    <property type="entry name" value="CA_dom_sf"/>
</dbReference>
<protein>
    <recommendedName>
        <fullName evidence="2">carbonic anhydrase</fullName>
        <ecNumber evidence="2">4.2.1.1</ecNumber>
    </recommendedName>
</protein>
<evidence type="ECO:0000256" key="2">
    <source>
        <dbReference type="ARBA" id="ARBA00012925"/>
    </source>
</evidence>
<dbReference type="SUPFAM" id="SSF51069">
    <property type="entry name" value="Carbonic anhydrase"/>
    <property type="match status" value="1"/>
</dbReference>
<keyword evidence="4" id="KW-0862">Zinc</keyword>
<dbReference type="Pfam" id="PF00194">
    <property type="entry name" value="Carb_anhydrase"/>
    <property type="match status" value="1"/>
</dbReference>
<accession>A0A1G4Q0I5</accession>
<dbReference type="Gene3D" id="3.10.200.10">
    <property type="entry name" value="Alpha carbonic anhydrase"/>
    <property type="match status" value="1"/>
</dbReference>
<dbReference type="RefSeq" id="WP_090643960.1">
    <property type="nucleotide sequence ID" value="NZ_CBCRYE010000001.1"/>
</dbReference>
<feature type="domain" description="Alpha-carbonic anhydrase" evidence="8">
    <location>
        <begin position="49"/>
        <end position="267"/>
    </location>
</feature>
<name>A0A1G4Q0I5_9CAUL</name>
<keyword evidence="3" id="KW-0479">Metal-binding</keyword>
<evidence type="ECO:0000256" key="3">
    <source>
        <dbReference type="ARBA" id="ARBA00022723"/>
    </source>
</evidence>
<dbReference type="InterPro" id="IPR023561">
    <property type="entry name" value="Carbonic_anhydrase_a-class"/>
</dbReference>
<comment type="catalytic activity">
    <reaction evidence="6">
        <text>hydrogencarbonate + H(+) = CO2 + H2O</text>
        <dbReference type="Rhea" id="RHEA:10748"/>
        <dbReference type="ChEBI" id="CHEBI:15377"/>
        <dbReference type="ChEBI" id="CHEBI:15378"/>
        <dbReference type="ChEBI" id="CHEBI:16526"/>
        <dbReference type="ChEBI" id="CHEBI:17544"/>
        <dbReference type="EC" id="4.2.1.1"/>
    </reaction>
</comment>
<evidence type="ECO:0000256" key="1">
    <source>
        <dbReference type="ARBA" id="ARBA00010718"/>
    </source>
</evidence>
<evidence type="ECO:0000313" key="9">
    <source>
        <dbReference type="EMBL" id="SCW38076.1"/>
    </source>
</evidence>
<dbReference type="CDD" id="cd03124">
    <property type="entry name" value="alpha_CA_prokaryotic_like"/>
    <property type="match status" value="1"/>
</dbReference>
<dbReference type="EC" id="4.2.1.1" evidence="2"/>
<dbReference type="AlphaFoldDB" id="A0A1G4Q0I5"/>
<feature type="signal peptide" evidence="7">
    <location>
        <begin position="1"/>
        <end position="22"/>
    </location>
</feature>
<evidence type="ECO:0000259" key="8">
    <source>
        <dbReference type="SMART" id="SM01057"/>
    </source>
</evidence>
<gene>
    <name evidence="9" type="ORF">SAMN02927928_0821</name>
</gene>
<feature type="chain" id="PRO_5011746145" description="carbonic anhydrase" evidence="7">
    <location>
        <begin position="23"/>
        <end position="273"/>
    </location>
</feature>
<evidence type="ECO:0000256" key="5">
    <source>
        <dbReference type="ARBA" id="ARBA00023239"/>
    </source>
</evidence>
<evidence type="ECO:0000313" key="10">
    <source>
        <dbReference type="Proteomes" id="UP000199150"/>
    </source>
</evidence>
<organism evidence="9 10">
    <name type="scientific">Asticcacaulis taihuensis</name>
    <dbReference type="NCBI Taxonomy" id="260084"/>
    <lineage>
        <taxon>Bacteria</taxon>
        <taxon>Pseudomonadati</taxon>
        <taxon>Pseudomonadota</taxon>
        <taxon>Alphaproteobacteria</taxon>
        <taxon>Caulobacterales</taxon>
        <taxon>Caulobacteraceae</taxon>
        <taxon>Asticcacaulis</taxon>
    </lineage>
</organism>
<evidence type="ECO:0000256" key="4">
    <source>
        <dbReference type="ARBA" id="ARBA00022833"/>
    </source>
</evidence>
<sequence>MKSPSRASAVFMVSLLALSLVACSGKKEAHAPEAEHATEGHVGPPVSKWTYDGDTGPEHWAQLGGASAICGDGQRQSPVDITGQPKMQFSHIGLNYNSVSATIQNTGKTVRVVPANGGDLEIDGAKYALKSIEFHSPSEHAINGHHSTLESQFVHVDDKGHTLIVSVLYDIGVADPMLGSLWTYLPSDPGQPVPLADLLINAQDLMPGTEDFYVYSGSLTTPPCTEEVTWMVYTMPLTISAEQADAFQRLIGPNARPLQARHERDFFRMAGTN</sequence>
<comment type="similarity">
    <text evidence="1">Belongs to the alpha-carbonic anhydrase family.</text>
</comment>
<dbReference type="InterPro" id="IPR041891">
    <property type="entry name" value="Alpha_CA_prokaryot-like"/>
</dbReference>
<keyword evidence="10" id="KW-1185">Reference proteome</keyword>
<proteinExistence type="inferred from homology"/>
<keyword evidence="5" id="KW-0456">Lyase</keyword>
<dbReference type="GO" id="GO:0004089">
    <property type="term" value="F:carbonate dehydratase activity"/>
    <property type="evidence" value="ECO:0007669"/>
    <property type="project" value="UniProtKB-EC"/>
</dbReference>
<dbReference type="EMBL" id="FMTS01000001">
    <property type="protein sequence ID" value="SCW38076.1"/>
    <property type="molecule type" value="Genomic_DNA"/>
</dbReference>
<reference evidence="10" key="1">
    <citation type="submission" date="2016-10" db="EMBL/GenBank/DDBJ databases">
        <authorList>
            <person name="Varghese N."/>
            <person name="Submissions S."/>
        </authorList>
    </citation>
    <scope>NUCLEOTIDE SEQUENCE [LARGE SCALE GENOMIC DNA]</scope>
    <source>
        <strain evidence="10">CGMCC 1.3431</strain>
    </source>
</reference>
<dbReference type="InterPro" id="IPR001148">
    <property type="entry name" value="CA_dom"/>
</dbReference>
<dbReference type="OrthoDB" id="5327615at2"/>
<dbReference type="PANTHER" id="PTHR18952:SF265">
    <property type="entry name" value="CARBONIC ANHYDRASE"/>
    <property type="match status" value="1"/>
</dbReference>
<dbReference type="SMART" id="SM01057">
    <property type="entry name" value="Carb_anhydrase"/>
    <property type="match status" value="1"/>
</dbReference>
<dbReference type="Proteomes" id="UP000199150">
    <property type="component" value="Unassembled WGS sequence"/>
</dbReference>
<evidence type="ECO:0000256" key="6">
    <source>
        <dbReference type="ARBA" id="ARBA00048348"/>
    </source>
</evidence>
<dbReference type="GO" id="GO:0008270">
    <property type="term" value="F:zinc ion binding"/>
    <property type="evidence" value="ECO:0007669"/>
    <property type="project" value="InterPro"/>
</dbReference>
<evidence type="ECO:0000256" key="7">
    <source>
        <dbReference type="SAM" id="SignalP"/>
    </source>
</evidence>
<dbReference type="PANTHER" id="PTHR18952">
    <property type="entry name" value="CARBONIC ANHYDRASE"/>
    <property type="match status" value="1"/>
</dbReference>
<dbReference type="STRING" id="260084.SAMN02927928_0821"/>